<comment type="caution">
    <text evidence="2">The sequence shown here is derived from an EMBL/GenBank/DDBJ whole genome shotgun (WGS) entry which is preliminary data.</text>
</comment>
<dbReference type="RefSeq" id="WP_135172216.1">
    <property type="nucleotide sequence ID" value="NZ_CAJSZC010000006.1"/>
</dbReference>
<evidence type="ECO:0008006" key="5">
    <source>
        <dbReference type="Google" id="ProtNLM"/>
    </source>
</evidence>
<organism evidence="2 4">
    <name type="scientific">Enterococcus gallinarum</name>
    <dbReference type="NCBI Taxonomy" id="1353"/>
    <lineage>
        <taxon>Bacteria</taxon>
        <taxon>Bacillati</taxon>
        <taxon>Bacillota</taxon>
        <taxon>Bacilli</taxon>
        <taxon>Lactobacillales</taxon>
        <taxon>Enterococcaceae</taxon>
        <taxon>Enterococcus</taxon>
    </lineage>
</organism>
<dbReference type="Proteomes" id="UP001241571">
    <property type="component" value="Unassembled WGS sequence"/>
</dbReference>
<dbReference type="EMBL" id="JABXJK010000059">
    <property type="protein sequence ID" value="MBA0973003.1"/>
    <property type="molecule type" value="Genomic_DNA"/>
</dbReference>
<sequence length="124" mass="14389">MEELKERILKKLKKLKGIDDDGSNDVFLFAIETAIQDILNYCHFEIEDWPVALNNTTVLMSIDLINETGFFLKATEAEGETKSLSEGDFSITKETKAEAYQKMMQLPSFSRNYSRILNQFRRLR</sequence>
<protein>
    <recommendedName>
        <fullName evidence="5">Phage gp6-like head-tail connector protein</fullName>
    </recommendedName>
</protein>
<dbReference type="Proteomes" id="UP000571857">
    <property type="component" value="Unassembled WGS sequence"/>
</dbReference>
<evidence type="ECO:0000313" key="2">
    <source>
        <dbReference type="EMBL" id="MDL4937327.1"/>
    </source>
</evidence>
<evidence type="ECO:0000313" key="1">
    <source>
        <dbReference type="EMBL" id="MBA0973003.1"/>
    </source>
</evidence>
<name>A0ABD4ZXA6_ENTGA</name>
<dbReference type="EMBL" id="JASUBT010000016">
    <property type="protein sequence ID" value="MDL4937327.1"/>
    <property type="molecule type" value="Genomic_DNA"/>
</dbReference>
<dbReference type="AlphaFoldDB" id="A0ABD4ZXA6"/>
<accession>A0ABD4ZXA6</accession>
<evidence type="ECO:0000313" key="3">
    <source>
        <dbReference type="Proteomes" id="UP000571857"/>
    </source>
</evidence>
<evidence type="ECO:0000313" key="4">
    <source>
        <dbReference type="Proteomes" id="UP001241571"/>
    </source>
</evidence>
<reference evidence="1 3" key="1">
    <citation type="submission" date="2020-06" db="EMBL/GenBank/DDBJ databases">
        <title>Crossreactivity between MHC class I-restricted antigens from cancer cells and an enterococcal bacteriophage.</title>
        <authorList>
            <person name="Fluckiger A."/>
            <person name="Daillere R."/>
            <person name="Sassi M."/>
            <person name="Cattoir V."/>
            <person name="Kroemer G."/>
            <person name="Zitvogel L."/>
        </authorList>
    </citation>
    <scope>NUCLEOTIDE SEQUENCE [LARGE SCALE GENOMIC DNA]</scope>
    <source>
        <strain evidence="1 3">EG4</strain>
    </source>
</reference>
<gene>
    <name evidence="1" type="ORF">HWH42_10500</name>
    <name evidence="2" type="ORF">QRX88_16615</name>
</gene>
<proteinExistence type="predicted"/>
<reference evidence="2 4" key="2">
    <citation type="submission" date="2023-06" db="EMBL/GenBank/DDBJ databases">
        <title>Acute promotion of culturable opportunistic pathogens and persistent increase of antibiotic resistance following antibiotic exposure in mouse gut microbiota.</title>
        <authorList>
            <person name="Li L."/>
            <person name="Wang B."/>
            <person name="Sun Y."/>
            <person name="Wang M."/>
            <person name="Xu H."/>
        </authorList>
    </citation>
    <scope>NUCLEOTIDE SEQUENCE [LARGE SCALE GENOMIC DNA]</scope>
    <source>
        <strain evidence="2 4">CRI2_2</strain>
    </source>
</reference>